<dbReference type="Proteomes" id="UP000605099">
    <property type="component" value="Unassembled WGS sequence"/>
</dbReference>
<dbReference type="NCBIfam" id="NF006100">
    <property type="entry name" value="PRK08252.1"/>
    <property type="match status" value="1"/>
</dbReference>
<accession>A0ABQ2JLH8</accession>
<dbReference type="InterPro" id="IPR014748">
    <property type="entry name" value="Enoyl-CoA_hydra_C"/>
</dbReference>
<dbReference type="PANTHER" id="PTHR43802">
    <property type="entry name" value="ENOYL-COA HYDRATASE"/>
    <property type="match status" value="1"/>
</dbReference>
<dbReference type="RefSeq" id="WP_188819056.1">
    <property type="nucleotide sequence ID" value="NZ_BMLK01000006.1"/>
</dbReference>
<dbReference type="Pfam" id="PF00378">
    <property type="entry name" value="ECH_1"/>
    <property type="match status" value="1"/>
</dbReference>
<dbReference type="EMBL" id="BMLK01000006">
    <property type="protein sequence ID" value="GGN47177.1"/>
    <property type="molecule type" value="Genomic_DNA"/>
</dbReference>
<dbReference type="SUPFAM" id="SSF52096">
    <property type="entry name" value="ClpP/crotonase"/>
    <property type="match status" value="1"/>
</dbReference>
<evidence type="ECO:0000313" key="2">
    <source>
        <dbReference type="EMBL" id="GGN47177.1"/>
    </source>
</evidence>
<dbReference type="Gene3D" id="1.10.12.10">
    <property type="entry name" value="Lyase 2-enoyl-coa Hydratase, Chain A, domain 2"/>
    <property type="match status" value="1"/>
</dbReference>
<organism evidence="2 3">
    <name type="scientific">Novosphingobium indicum</name>
    <dbReference type="NCBI Taxonomy" id="462949"/>
    <lineage>
        <taxon>Bacteria</taxon>
        <taxon>Pseudomonadati</taxon>
        <taxon>Pseudomonadota</taxon>
        <taxon>Alphaproteobacteria</taxon>
        <taxon>Sphingomonadales</taxon>
        <taxon>Sphingomonadaceae</taxon>
        <taxon>Novosphingobium</taxon>
    </lineage>
</organism>
<sequence>MSEEVLVEVRGGVLEVTINRPAQRNAMTKAAAQAIAAAMDRLDAEAELRCAILTGAGGTFCAGMDLKGFLRGELPVDERGGFGGITTWTPNKPVIAAVDGYALAGGMELAFACDLIVAHEDAKFGIPEVKRGLVAAGGGAVQLPRMLPRPLAMELALTGDPMGAVRAHELGMVNRVTKGPAIEGARNLAETIVANGPLAIMATKGIVRDSWLWPVEDINTHQNPYVAHIFTSEDAKEGAQAFAEKRKPEWKGR</sequence>
<keyword evidence="3" id="KW-1185">Reference proteome</keyword>
<dbReference type="CDD" id="cd06558">
    <property type="entry name" value="crotonase-like"/>
    <property type="match status" value="1"/>
</dbReference>
<name>A0ABQ2JLH8_9SPHN</name>
<dbReference type="PANTHER" id="PTHR43802:SF1">
    <property type="entry name" value="IP11341P-RELATED"/>
    <property type="match status" value="1"/>
</dbReference>
<dbReference type="InterPro" id="IPR029045">
    <property type="entry name" value="ClpP/crotonase-like_dom_sf"/>
</dbReference>
<protein>
    <submittedName>
        <fullName evidence="2">Enoyl CoA dehydratase/isomerase</fullName>
    </submittedName>
</protein>
<gene>
    <name evidence="2" type="ORF">GCM10011349_15110</name>
</gene>
<comment type="similarity">
    <text evidence="1">Belongs to the enoyl-CoA hydratase/isomerase family.</text>
</comment>
<evidence type="ECO:0000313" key="3">
    <source>
        <dbReference type="Proteomes" id="UP000605099"/>
    </source>
</evidence>
<evidence type="ECO:0000256" key="1">
    <source>
        <dbReference type="ARBA" id="ARBA00005254"/>
    </source>
</evidence>
<proteinExistence type="inferred from homology"/>
<dbReference type="Gene3D" id="3.90.226.10">
    <property type="entry name" value="2-enoyl-CoA Hydratase, Chain A, domain 1"/>
    <property type="match status" value="1"/>
</dbReference>
<dbReference type="InterPro" id="IPR001753">
    <property type="entry name" value="Enoyl-CoA_hydra/iso"/>
</dbReference>
<reference evidence="3" key="1">
    <citation type="journal article" date="2019" name="Int. J. Syst. Evol. Microbiol.">
        <title>The Global Catalogue of Microorganisms (GCM) 10K type strain sequencing project: providing services to taxonomists for standard genome sequencing and annotation.</title>
        <authorList>
            <consortium name="The Broad Institute Genomics Platform"/>
            <consortium name="The Broad Institute Genome Sequencing Center for Infectious Disease"/>
            <person name="Wu L."/>
            <person name="Ma J."/>
        </authorList>
    </citation>
    <scope>NUCLEOTIDE SEQUENCE [LARGE SCALE GENOMIC DNA]</scope>
    <source>
        <strain evidence="3">CGMCC 1.6784</strain>
    </source>
</reference>
<comment type="caution">
    <text evidence="2">The sequence shown here is derived from an EMBL/GenBank/DDBJ whole genome shotgun (WGS) entry which is preliminary data.</text>
</comment>